<keyword evidence="1" id="KW-0812">Transmembrane</keyword>
<comment type="caution">
    <text evidence="2">The sequence shown here is derived from an EMBL/GenBank/DDBJ whole genome shotgun (WGS) entry which is preliminary data.</text>
</comment>
<keyword evidence="1" id="KW-1133">Transmembrane helix</keyword>
<dbReference type="AlphaFoldDB" id="A0A4Q7XMG9"/>
<evidence type="ECO:0000313" key="3">
    <source>
        <dbReference type="Proteomes" id="UP000292027"/>
    </source>
</evidence>
<dbReference type="Proteomes" id="UP000292027">
    <property type="component" value="Unassembled WGS sequence"/>
</dbReference>
<feature type="transmembrane region" description="Helical" evidence="1">
    <location>
        <begin position="26"/>
        <end position="46"/>
    </location>
</feature>
<gene>
    <name evidence="2" type="ORF">EV645_0323</name>
</gene>
<dbReference type="RefSeq" id="WP_198681415.1">
    <property type="nucleotide sequence ID" value="NZ_SHKR01000002.1"/>
</dbReference>
<protein>
    <submittedName>
        <fullName evidence="2">Uncharacterized protein</fullName>
    </submittedName>
</protein>
<evidence type="ECO:0000256" key="1">
    <source>
        <dbReference type="SAM" id="Phobius"/>
    </source>
</evidence>
<name>A0A4Q7XMG9_9ACTN</name>
<keyword evidence="3" id="KW-1185">Reference proteome</keyword>
<keyword evidence="1" id="KW-0472">Membrane</keyword>
<evidence type="ECO:0000313" key="2">
    <source>
        <dbReference type="EMBL" id="RZU24363.1"/>
    </source>
</evidence>
<dbReference type="EMBL" id="SHKR01000002">
    <property type="protein sequence ID" value="RZU24363.1"/>
    <property type="molecule type" value="Genomic_DNA"/>
</dbReference>
<accession>A0A4Q7XMG9</accession>
<organism evidence="2 3">
    <name type="scientific">Kribbella rubisoli</name>
    <dbReference type="NCBI Taxonomy" id="3075929"/>
    <lineage>
        <taxon>Bacteria</taxon>
        <taxon>Bacillati</taxon>
        <taxon>Actinomycetota</taxon>
        <taxon>Actinomycetes</taxon>
        <taxon>Propionibacteriales</taxon>
        <taxon>Kribbellaceae</taxon>
        <taxon>Kribbella</taxon>
    </lineage>
</organism>
<reference evidence="2 3" key="1">
    <citation type="journal article" date="2015" name="Stand. Genomic Sci.">
        <title>Genomic Encyclopedia of Bacterial and Archaeal Type Strains, Phase III: the genomes of soil and plant-associated and newly described type strains.</title>
        <authorList>
            <person name="Whitman W.B."/>
            <person name="Woyke T."/>
            <person name="Klenk H.P."/>
            <person name="Zhou Y."/>
            <person name="Lilburn T.G."/>
            <person name="Beck B.J."/>
            <person name="De Vos P."/>
            <person name="Vandamme P."/>
            <person name="Eisen J.A."/>
            <person name="Garrity G."/>
            <person name="Hugenholtz P."/>
            <person name="Kyrpides N.C."/>
        </authorList>
    </citation>
    <scope>NUCLEOTIDE SEQUENCE [LARGE SCALE GENOMIC DNA]</scope>
    <source>
        <strain evidence="2 3">VKM Ac-2540</strain>
    </source>
</reference>
<proteinExistence type="predicted"/>
<sequence>MFSILVPQVAAIETAAVEASHISKWWYGGFALFVLLLLLLVTVIMGKGRPHS</sequence>